<dbReference type="Gene3D" id="3.60.20.10">
    <property type="entry name" value="Glutamine Phosphoribosylpyrophosphate, subunit 1, domain 1"/>
    <property type="match status" value="1"/>
</dbReference>
<feature type="binding site" evidence="9">
    <location>
        <position position="95"/>
    </location>
    <ligand>
        <name>L-glutamine</name>
        <dbReference type="ChEBI" id="CHEBI:58359"/>
    </ligand>
</feature>
<dbReference type="EMBL" id="CP034951">
    <property type="protein sequence ID" value="QAA82191.1"/>
    <property type="molecule type" value="Genomic_DNA"/>
</dbReference>
<dbReference type="GO" id="GO:0005524">
    <property type="term" value="F:ATP binding"/>
    <property type="evidence" value="ECO:0007669"/>
    <property type="project" value="UniProtKB-KW"/>
</dbReference>
<dbReference type="RefSeq" id="WP_128250564.1">
    <property type="nucleotide sequence ID" value="NZ_CP034951.1"/>
</dbReference>
<dbReference type="Pfam" id="PF00733">
    <property type="entry name" value="Asn_synthase"/>
    <property type="match status" value="1"/>
</dbReference>
<name>A0A410G4L9_9FLAO</name>
<dbReference type="InterPro" id="IPR014729">
    <property type="entry name" value="Rossmann-like_a/b/a_fold"/>
</dbReference>
<protein>
    <recommendedName>
        <fullName evidence="3">asparagine synthase (glutamine-hydrolyzing)</fullName>
        <ecNumber evidence="3">6.3.5.4</ecNumber>
    </recommendedName>
</protein>
<evidence type="ECO:0000256" key="7">
    <source>
        <dbReference type="ARBA" id="ARBA00048741"/>
    </source>
</evidence>
<dbReference type="Proteomes" id="UP000285517">
    <property type="component" value="Chromosome"/>
</dbReference>
<keyword evidence="8" id="KW-0028">Amino-acid biosynthesis</keyword>
<dbReference type="AlphaFoldDB" id="A0A410G4L9"/>
<dbReference type="SUPFAM" id="SSF52402">
    <property type="entry name" value="Adenine nucleotide alpha hydrolases-like"/>
    <property type="match status" value="1"/>
</dbReference>
<comment type="pathway">
    <text evidence="1">Amino-acid biosynthesis; L-asparagine biosynthesis; L-asparagine from L-aspartate (L-Gln route): step 1/1.</text>
</comment>
<dbReference type="CDD" id="cd01991">
    <property type="entry name" value="Asn_synthase_B_C"/>
    <property type="match status" value="1"/>
</dbReference>
<dbReference type="InterPro" id="IPR001962">
    <property type="entry name" value="Asn_synthase"/>
</dbReference>
<keyword evidence="6 8" id="KW-0315">Glutamine amidotransferase</keyword>
<evidence type="ECO:0000256" key="8">
    <source>
        <dbReference type="PIRSR" id="PIRSR001589-1"/>
    </source>
</evidence>
<evidence type="ECO:0000256" key="1">
    <source>
        <dbReference type="ARBA" id="ARBA00005187"/>
    </source>
</evidence>
<dbReference type="InterPro" id="IPR017932">
    <property type="entry name" value="GATase_2_dom"/>
</dbReference>
<dbReference type="Gene3D" id="3.40.50.620">
    <property type="entry name" value="HUPs"/>
    <property type="match status" value="1"/>
</dbReference>
<dbReference type="CDD" id="cd00712">
    <property type="entry name" value="AsnB"/>
    <property type="match status" value="1"/>
</dbReference>
<dbReference type="PIRSF" id="PIRSF001589">
    <property type="entry name" value="Asn_synthetase_glu-h"/>
    <property type="match status" value="1"/>
</dbReference>
<reference evidence="11 12" key="1">
    <citation type="submission" date="2019-01" db="EMBL/GenBank/DDBJ databases">
        <title>Complete genome sequencing of Aequorivita sp. H23M31.</title>
        <authorList>
            <person name="Bae J.-W."/>
        </authorList>
    </citation>
    <scope>NUCLEOTIDE SEQUENCE [LARGE SCALE GENOMIC DNA]</scope>
    <source>
        <strain evidence="11 12">H23M31</strain>
    </source>
</reference>
<organism evidence="11 12">
    <name type="scientific">Aequorivita ciconiae</name>
    <dbReference type="NCBI Taxonomy" id="2494375"/>
    <lineage>
        <taxon>Bacteria</taxon>
        <taxon>Pseudomonadati</taxon>
        <taxon>Bacteroidota</taxon>
        <taxon>Flavobacteriia</taxon>
        <taxon>Flavobacteriales</taxon>
        <taxon>Flavobacteriaceae</taxon>
        <taxon>Aequorivita</taxon>
    </lineage>
</organism>
<comment type="similarity">
    <text evidence="2">Belongs to the asparagine synthetase family.</text>
</comment>
<dbReference type="KEGG" id="aev:EI546_10855"/>
<dbReference type="PANTHER" id="PTHR43284:SF1">
    <property type="entry name" value="ASPARAGINE SYNTHETASE"/>
    <property type="match status" value="1"/>
</dbReference>
<evidence type="ECO:0000256" key="9">
    <source>
        <dbReference type="PIRSR" id="PIRSR001589-2"/>
    </source>
</evidence>
<dbReference type="Pfam" id="PF13537">
    <property type="entry name" value="GATase_7"/>
    <property type="match status" value="1"/>
</dbReference>
<evidence type="ECO:0000313" key="12">
    <source>
        <dbReference type="Proteomes" id="UP000285517"/>
    </source>
</evidence>
<feature type="active site" description="For GATase activity" evidence="8">
    <location>
        <position position="2"/>
    </location>
</feature>
<dbReference type="GO" id="GO:0006529">
    <property type="term" value="P:asparagine biosynthetic process"/>
    <property type="evidence" value="ECO:0007669"/>
    <property type="project" value="UniProtKB-KW"/>
</dbReference>
<sequence>MCGIIGSINRPFDLSALKLIEHRGPDASEIENFEVGQHKVGLGLVRLAIVELTDAGKQPMISSCGKFAISFNGEIYNHLDLREKLKEINFKGRSDTETILYYLIKFGIDSVSDFNGIFGFSFLDIENKKLFLARDHFGVKPVYFLQDDGHFIFSSEIRPIKYLQENPSPDVENLPTLLRLRYLPSPLTLHKEIQKLKPGHYIEVDLASEKLNYSEKYFPKVISNAQTSFRRNYLEEYGVHLENAVKRQLMADVEIGVLLSGGIDSALVSAIAQKNYDGKLKAFTIGFEGVHAEDEIEAAAETAEILGLEHFSKKINFDNFLSIFEETTRIIEEPLATTSVIPMYYLSQLASEHVKVVLTGQGADEPLGGYQRYQGELISQKIPRGLIRSSRNVVSRMGVKNERILRSANSLGEKNDVQRFLNVYSIFSQAEIIQLLNVKEEKAFDLISYFYNILDCGKKKTAVERMMAIDVRMNLPDDLLLYTDKITMNFSLECRVPMLDTELVRFMEELPTKEKLAFRKTKIIHKEYAKRILPNRIINRKKFAFQSPTKVWFKNYNDQIRELLLKPGIFTEIFNVNGLHQVLDDHLKGYNREKQIFLLLSIYYWLEENLSSGQKIKR</sequence>
<evidence type="ECO:0000256" key="2">
    <source>
        <dbReference type="ARBA" id="ARBA00005752"/>
    </source>
</evidence>
<dbReference type="InterPro" id="IPR006426">
    <property type="entry name" value="Asn_synth_AEB"/>
</dbReference>
<keyword evidence="5 9" id="KW-0067">ATP-binding</keyword>
<dbReference type="GO" id="GO:0004066">
    <property type="term" value="F:asparagine synthase (glutamine-hydrolyzing) activity"/>
    <property type="evidence" value="ECO:0007669"/>
    <property type="project" value="UniProtKB-EC"/>
</dbReference>
<evidence type="ECO:0000256" key="3">
    <source>
        <dbReference type="ARBA" id="ARBA00012737"/>
    </source>
</evidence>
<dbReference type="OrthoDB" id="9763290at2"/>
<feature type="binding site" evidence="9">
    <location>
        <position position="258"/>
    </location>
    <ligand>
        <name>ATP</name>
        <dbReference type="ChEBI" id="CHEBI:30616"/>
    </ligand>
</feature>
<dbReference type="PROSITE" id="PS51278">
    <property type="entry name" value="GATASE_TYPE_2"/>
    <property type="match status" value="1"/>
</dbReference>
<dbReference type="NCBIfam" id="TIGR01536">
    <property type="entry name" value="asn_synth_AEB"/>
    <property type="match status" value="1"/>
</dbReference>
<feature type="domain" description="Glutamine amidotransferase type-2" evidence="10">
    <location>
        <begin position="2"/>
        <end position="207"/>
    </location>
</feature>
<evidence type="ECO:0000256" key="5">
    <source>
        <dbReference type="ARBA" id="ARBA00022840"/>
    </source>
</evidence>
<evidence type="ECO:0000256" key="6">
    <source>
        <dbReference type="ARBA" id="ARBA00022962"/>
    </source>
</evidence>
<comment type="catalytic activity">
    <reaction evidence="7">
        <text>L-aspartate + L-glutamine + ATP + H2O = L-asparagine + L-glutamate + AMP + diphosphate + H(+)</text>
        <dbReference type="Rhea" id="RHEA:12228"/>
        <dbReference type="ChEBI" id="CHEBI:15377"/>
        <dbReference type="ChEBI" id="CHEBI:15378"/>
        <dbReference type="ChEBI" id="CHEBI:29985"/>
        <dbReference type="ChEBI" id="CHEBI:29991"/>
        <dbReference type="ChEBI" id="CHEBI:30616"/>
        <dbReference type="ChEBI" id="CHEBI:33019"/>
        <dbReference type="ChEBI" id="CHEBI:58048"/>
        <dbReference type="ChEBI" id="CHEBI:58359"/>
        <dbReference type="ChEBI" id="CHEBI:456215"/>
        <dbReference type="EC" id="6.3.5.4"/>
    </reaction>
</comment>
<dbReference type="PANTHER" id="PTHR43284">
    <property type="entry name" value="ASPARAGINE SYNTHETASE (GLUTAMINE-HYDROLYZING)"/>
    <property type="match status" value="1"/>
</dbReference>
<keyword evidence="4 9" id="KW-0547">Nucleotide-binding</keyword>
<evidence type="ECO:0000313" key="11">
    <source>
        <dbReference type="EMBL" id="QAA82191.1"/>
    </source>
</evidence>
<dbReference type="InterPro" id="IPR033738">
    <property type="entry name" value="AsnB_N"/>
</dbReference>
<keyword evidence="12" id="KW-1185">Reference proteome</keyword>
<proteinExistence type="inferred from homology"/>
<dbReference type="InterPro" id="IPR051786">
    <property type="entry name" value="ASN_synthetase/amidase"/>
</dbReference>
<evidence type="ECO:0000256" key="4">
    <source>
        <dbReference type="ARBA" id="ARBA00022741"/>
    </source>
</evidence>
<evidence type="ECO:0000259" key="10">
    <source>
        <dbReference type="PROSITE" id="PS51278"/>
    </source>
</evidence>
<dbReference type="SUPFAM" id="SSF56235">
    <property type="entry name" value="N-terminal nucleophile aminohydrolases (Ntn hydrolases)"/>
    <property type="match status" value="1"/>
</dbReference>
<gene>
    <name evidence="11" type="primary">asnB</name>
    <name evidence="11" type="ORF">EI546_10855</name>
</gene>
<dbReference type="EC" id="6.3.5.4" evidence="3"/>
<keyword evidence="11" id="KW-0436">Ligase</keyword>
<feature type="binding site" evidence="9">
    <location>
        <position position="285"/>
    </location>
    <ligand>
        <name>ATP</name>
        <dbReference type="ChEBI" id="CHEBI:30616"/>
    </ligand>
</feature>
<accession>A0A410G4L9</accession>
<dbReference type="InterPro" id="IPR029055">
    <property type="entry name" value="Ntn_hydrolases_N"/>
</dbReference>
<keyword evidence="8" id="KW-0061">Asparagine biosynthesis</keyword>